<evidence type="ECO:0000313" key="1">
    <source>
        <dbReference type="Proteomes" id="UP000504606"/>
    </source>
</evidence>
<dbReference type="AlphaFoldDB" id="A0A9C6X409"/>
<organism evidence="1 2">
    <name type="scientific">Frankliniella occidentalis</name>
    <name type="common">Western flower thrips</name>
    <name type="synonym">Euthrips occidentalis</name>
    <dbReference type="NCBI Taxonomy" id="133901"/>
    <lineage>
        <taxon>Eukaryota</taxon>
        <taxon>Metazoa</taxon>
        <taxon>Ecdysozoa</taxon>
        <taxon>Arthropoda</taxon>
        <taxon>Hexapoda</taxon>
        <taxon>Insecta</taxon>
        <taxon>Pterygota</taxon>
        <taxon>Neoptera</taxon>
        <taxon>Paraneoptera</taxon>
        <taxon>Thysanoptera</taxon>
        <taxon>Terebrantia</taxon>
        <taxon>Thripoidea</taxon>
        <taxon>Thripidae</taxon>
        <taxon>Frankliniella</taxon>
    </lineage>
</organism>
<keyword evidence="1" id="KW-1185">Reference proteome</keyword>
<evidence type="ECO:0000313" key="2">
    <source>
        <dbReference type="RefSeq" id="XP_052128677.1"/>
    </source>
</evidence>
<accession>A0A9C6X409</accession>
<dbReference type="Proteomes" id="UP000504606">
    <property type="component" value="Unplaced"/>
</dbReference>
<protein>
    <submittedName>
        <fullName evidence="2">Uncharacterized protein LOC127750608</fullName>
    </submittedName>
</protein>
<dbReference type="GeneID" id="127750608"/>
<sequence>MLLRKSGLQLLQDYLQNKNLSGTENNFSQHWPVFAQRLIAKLTPKLMPSGELEELKALFQKEKGVNVCHHLLLHLSKIFPTPVVVKGRKPNHWTPTKSEIQLGFLGHYHSEEEFKTFLHDKAVKLASFKTPVRFQPFAAIVGPNVRNVQKCYVVLQANDIYQVDTPFAAIDFTFKASQVLDAAYPAESKLVWLVVQQAIYKVFSDNDKKIISPQLVPILKHFNKK</sequence>
<name>A0A9C6X409_FRAOC</name>
<gene>
    <name evidence="2" type="primary">LOC127750608</name>
</gene>
<dbReference type="RefSeq" id="XP_052128677.1">
    <property type="nucleotide sequence ID" value="XM_052272717.1"/>
</dbReference>
<dbReference type="KEGG" id="foc:127750608"/>
<proteinExistence type="predicted"/>
<dbReference type="OrthoDB" id="6780164at2759"/>
<reference evidence="2" key="1">
    <citation type="submission" date="2025-08" db="UniProtKB">
        <authorList>
            <consortium name="RefSeq"/>
        </authorList>
    </citation>
    <scope>IDENTIFICATION</scope>
    <source>
        <tissue evidence="2">Whole organism</tissue>
    </source>
</reference>